<sequence>MWKLKLGGDESDPHLSSLNNFTRRQAWEFDPDAGTPEERAEIEAARQNFYDNRFKVRPDSDLLWRFQNLQAFTVGALMSPSTMMAISLWPREFNAATQVTNTFRILVHNRGHSTVYES</sequence>
<dbReference type="InterPro" id="IPR008930">
    <property type="entry name" value="Terpenoid_cyclase/PrenylTrfase"/>
</dbReference>
<dbReference type="SUPFAM" id="SSF48239">
    <property type="entry name" value="Terpenoid cyclases/Protein prenyltransferases"/>
    <property type="match status" value="1"/>
</dbReference>
<gene>
    <name evidence="2" type="ORF">SAY87_009974</name>
</gene>
<comment type="caution">
    <text evidence="2">The sequence shown here is derived from an EMBL/GenBank/DDBJ whole genome shotgun (WGS) entry which is preliminary data.</text>
</comment>
<dbReference type="Proteomes" id="UP001345219">
    <property type="component" value="Chromosome 9"/>
</dbReference>
<evidence type="ECO:0000313" key="3">
    <source>
        <dbReference type="Proteomes" id="UP001345219"/>
    </source>
</evidence>
<dbReference type="AlphaFoldDB" id="A0AAN7JHL1"/>
<dbReference type="InterPro" id="IPR018333">
    <property type="entry name" value="Squalene_cyclase"/>
</dbReference>
<dbReference type="EMBL" id="JAXIOK010000022">
    <property type="protein sequence ID" value="KAK4743662.1"/>
    <property type="molecule type" value="Genomic_DNA"/>
</dbReference>
<keyword evidence="1" id="KW-0413">Isomerase</keyword>
<evidence type="ECO:0008006" key="4">
    <source>
        <dbReference type="Google" id="ProtNLM"/>
    </source>
</evidence>
<name>A0AAN7JHL1_9MYRT</name>
<dbReference type="PANTHER" id="PTHR11764">
    <property type="entry name" value="TERPENE CYCLASE/MUTASE FAMILY MEMBER"/>
    <property type="match status" value="1"/>
</dbReference>
<dbReference type="GO" id="GO:0016104">
    <property type="term" value="P:triterpenoid biosynthetic process"/>
    <property type="evidence" value="ECO:0007669"/>
    <property type="project" value="InterPro"/>
</dbReference>
<evidence type="ECO:0000256" key="1">
    <source>
        <dbReference type="ARBA" id="ARBA00023235"/>
    </source>
</evidence>
<dbReference type="PANTHER" id="PTHR11764:SF58">
    <property type="entry name" value="BETA-AMYRIN SYNTHASE-RELATED"/>
    <property type="match status" value="1"/>
</dbReference>
<accession>A0AAN7JHL1</accession>
<dbReference type="GO" id="GO:0005811">
    <property type="term" value="C:lipid droplet"/>
    <property type="evidence" value="ECO:0007669"/>
    <property type="project" value="InterPro"/>
</dbReference>
<dbReference type="GO" id="GO:0042300">
    <property type="term" value="F:beta-amyrin synthase activity"/>
    <property type="evidence" value="ECO:0007669"/>
    <property type="project" value="TreeGrafter"/>
</dbReference>
<keyword evidence="3" id="KW-1185">Reference proteome</keyword>
<protein>
    <recommendedName>
        <fullName evidence="4">Beta-amyrin synthase</fullName>
    </recommendedName>
</protein>
<proteinExistence type="predicted"/>
<reference evidence="2 3" key="1">
    <citation type="journal article" date="2023" name="Hortic Res">
        <title>Pangenome of water caltrop reveals structural variations and asymmetric subgenome divergence after allopolyploidization.</title>
        <authorList>
            <person name="Zhang X."/>
            <person name="Chen Y."/>
            <person name="Wang L."/>
            <person name="Yuan Y."/>
            <person name="Fang M."/>
            <person name="Shi L."/>
            <person name="Lu R."/>
            <person name="Comes H.P."/>
            <person name="Ma Y."/>
            <person name="Chen Y."/>
            <person name="Huang G."/>
            <person name="Zhou Y."/>
            <person name="Zheng Z."/>
            <person name="Qiu Y."/>
        </authorList>
    </citation>
    <scope>NUCLEOTIDE SEQUENCE [LARGE SCALE GENOMIC DNA]</scope>
    <source>
        <tissue evidence="2">Roots</tissue>
    </source>
</reference>
<organism evidence="2 3">
    <name type="scientific">Trapa incisa</name>
    <dbReference type="NCBI Taxonomy" id="236973"/>
    <lineage>
        <taxon>Eukaryota</taxon>
        <taxon>Viridiplantae</taxon>
        <taxon>Streptophyta</taxon>
        <taxon>Embryophyta</taxon>
        <taxon>Tracheophyta</taxon>
        <taxon>Spermatophyta</taxon>
        <taxon>Magnoliopsida</taxon>
        <taxon>eudicotyledons</taxon>
        <taxon>Gunneridae</taxon>
        <taxon>Pentapetalae</taxon>
        <taxon>rosids</taxon>
        <taxon>malvids</taxon>
        <taxon>Myrtales</taxon>
        <taxon>Lythraceae</taxon>
        <taxon>Trapa</taxon>
    </lineage>
</organism>
<evidence type="ECO:0000313" key="2">
    <source>
        <dbReference type="EMBL" id="KAK4743662.1"/>
    </source>
</evidence>